<evidence type="ECO:0000256" key="1">
    <source>
        <dbReference type="ARBA" id="ARBA00004906"/>
    </source>
</evidence>
<dbReference type="Proteomes" id="UP001210211">
    <property type="component" value="Unassembled WGS sequence"/>
</dbReference>
<organism evidence="4 5">
    <name type="scientific">Rhynchospora tenuis</name>
    <dbReference type="NCBI Taxonomy" id="198213"/>
    <lineage>
        <taxon>Eukaryota</taxon>
        <taxon>Viridiplantae</taxon>
        <taxon>Streptophyta</taxon>
        <taxon>Embryophyta</taxon>
        <taxon>Tracheophyta</taxon>
        <taxon>Spermatophyta</taxon>
        <taxon>Magnoliopsida</taxon>
        <taxon>Liliopsida</taxon>
        <taxon>Poales</taxon>
        <taxon>Cyperaceae</taxon>
        <taxon>Cyperoideae</taxon>
        <taxon>Rhynchosporeae</taxon>
        <taxon>Rhynchospora</taxon>
    </lineage>
</organism>
<evidence type="ECO:0000313" key="5">
    <source>
        <dbReference type="Proteomes" id="UP001210211"/>
    </source>
</evidence>
<dbReference type="InterPro" id="IPR045005">
    <property type="entry name" value="BPM1-6"/>
</dbReference>
<dbReference type="Pfam" id="PF24570">
    <property type="entry name" value="BACK_BPM_SPOP"/>
    <property type="match status" value="1"/>
</dbReference>
<evidence type="ECO:0000256" key="2">
    <source>
        <dbReference type="ARBA" id="ARBA00010846"/>
    </source>
</evidence>
<gene>
    <name evidence="4" type="ORF">LUZ61_008563</name>
</gene>
<comment type="pathway">
    <text evidence="1">Protein modification; protein ubiquitination.</text>
</comment>
<evidence type="ECO:0000259" key="3">
    <source>
        <dbReference type="PROSITE" id="PS50097"/>
    </source>
</evidence>
<sequence length="355" mass="40848">MDSPNNENFDEEAAFMSMEVACGTYQFKVDYSKTKDMPFDDFISSPIFNLNGHDCKILYFPHGCDNYYDGKYIGLMLEMRCKSEDLNPNFSFGLLDKYGQLSSKACKRVNMACYSENCWDQIGFPSYMERLELETNFLRDGCFTVVCSVTILSESYKEVPKRFIHGIMPFSIDDHFVQLFERKEMADVSFEVDGELFTAHRSVLAARSPVFNAELFGPMTESKMETIAIKDIKPLIFKAMLHFIYTDSLPDMSDENIPLVIISQHLLVAADRYGLDGLKILCEDRLMRDISMDTAISTLALAEEVDLEELKDRCLCFICEPQNLLLLSVTNEYVQLMQRYPSLLKEIGDNIRRQF</sequence>
<dbReference type="PANTHER" id="PTHR26379">
    <property type="entry name" value="BTB/POZ AND MATH DOMAIN-CONTAINING PROTEIN 1"/>
    <property type="match status" value="1"/>
</dbReference>
<keyword evidence="5" id="KW-1185">Reference proteome</keyword>
<dbReference type="Gene3D" id="2.60.210.10">
    <property type="entry name" value="Apoptosis, Tumor Necrosis Factor Receptor Associated Protein 2, Chain A"/>
    <property type="match status" value="1"/>
</dbReference>
<proteinExistence type="inferred from homology"/>
<protein>
    <recommendedName>
        <fullName evidence="3">BTB domain-containing protein</fullName>
    </recommendedName>
</protein>
<dbReference type="Pfam" id="PF00651">
    <property type="entry name" value="BTB"/>
    <property type="match status" value="1"/>
</dbReference>
<dbReference type="Pfam" id="PF22486">
    <property type="entry name" value="MATH_2"/>
    <property type="match status" value="1"/>
</dbReference>
<dbReference type="SUPFAM" id="SSF54695">
    <property type="entry name" value="POZ domain"/>
    <property type="match status" value="1"/>
</dbReference>
<dbReference type="InterPro" id="IPR000210">
    <property type="entry name" value="BTB/POZ_dom"/>
</dbReference>
<dbReference type="PROSITE" id="PS50097">
    <property type="entry name" value="BTB"/>
    <property type="match status" value="1"/>
</dbReference>
<accession>A0AAD5ZVV1</accession>
<dbReference type="AlphaFoldDB" id="A0AAD5ZVV1"/>
<dbReference type="CDD" id="cd00121">
    <property type="entry name" value="MATH"/>
    <property type="match status" value="1"/>
</dbReference>
<dbReference type="SUPFAM" id="SSF49599">
    <property type="entry name" value="TRAF domain-like"/>
    <property type="match status" value="1"/>
</dbReference>
<dbReference type="PANTHER" id="PTHR26379:SF469">
    <property type="entry name" value="MAB1"/>
    <property type="match status" value="1"/>
</dbReference>
<dbReference type="InterPro" id="IPR056423">
    <property type="entry name" value="BACK_BPM_SPOP"/>
</dbReference>
<evidence type="ECO:0000313" key="4">
    <source>
        <dbReference type="EMBL" id="KAJ3704858.1"/>
    </source>
</evidence>
<feature type="domain" description="BTB" evidence="3">
    <location>
        <begin position="186"/>
        <end position="253"/>
    </location>
</feature>
<dbReference type="SMART" id="SM00225">
    <property type="entry name" value="BTB"/>
    <property type="match status" value="1"/>
</dbReference>
<dbReference type="EMBL" id="JAMRDG010000001">
    <property type="protein sequence ID" value="KAJ3704858.1"/>
    <property type="molecule type" value="Genomic_DNA"/>
</dbReference>
<dbReference type="Gene3D" id="3.30.710.10">
    <property type="entry name" value="Potassium Channel Kv1.1, Chain A"/>
    <property type="match status" value="1"/>
</dbReference>
<name>A0AAD5ZVV1_9POAL</name>
<reference evidence="4 5" key="1">
    <citation type="journal article" date="2022" name="Cell">
        <title>Repeat-based holocentromeres influence genome architecture and karyotype evolution.</title>
        <authorList>
            <person name="Hofstatter P.G."/>
            <person name="Thangavel G."/>
            <person name="Lux T."/>
            <person name="Neumann P."/>
            <person name="Vondrak T."/>
            <person name="Novak P."/>
            <person name="Zhang M."/>
            <person name="Costa L."/>
            <person name="Castellani M."/>
            <person name="Scott A."/>
            <person name="Toegelov H."/>
            <person name="Fuchs J."/>
            <person name="Mata-Sucre Y."/>
            <person name="Dias Y."/>
            <person name="Vanzela A.L.L."/>
            <person name="Huettel B."/>
            <person name="Almeida C.C.S."/>
            <person name="Simkova H."/>
            <person name="Souza G."/>
            <person name="Pedrosa-Harand A."/>
            <person name="Macas J."/>
            <person name="Mayer K.F.X."/>
            <person name="Houben A."/>
            <person name="Marques A."/>
        </authorList>
    </citation>
    <scope>NUCLEOTIDE SEQUENCE [LARGE SCALE GENOMIC DNA]</scope>
    <source>
        <strain evidence="4">RhyTen1mFocal</strain>
    </source>
</reference>
<dbReference type="InterPro" id="IPR002083">
    <property type="entry name" value="MATH/TRAF_dom"/>
</dbReference>
<dbReference type="InterPro" id="IPR011333">
    <property type="entry name" value="SKP1/BTB/POZ_sf"/>
</dbReference>
<comment type="caution">
    <text evidence="4">The sequence shown here is derived from an EMBL/GenBank/DDBJ whole genome shotgun (WGS) entry which is preliminary data.</text>
</comment>
<comment type="similarity">
    <text evidence="2">Belongs to the Tdpoz family.</text>
</comment>
<dbReference type="GO" id="GO:0016567">
    <property type="term" value="P:protein ubiquitination"/>
    <property type="evidence" value="ECO:0007669"/>
    <property type="project" value="InterPro"/>
</dbReference>
<dbReference type="Gene3D" id="1.25.40.420">
    <property type="match status" value="1"/>
</dbReference>
<dbReference type="InterPro" id="IPR008974">
    <property type="entry name" value="TRAF-like"/>
</dbReference>